<keyword evidence="1" id="KW-0472">Membrane</keyword>
<gene>
    <name evidence="2" type="ORF">COV09_01110</name>
</gene>
<keyword evidence="1" id="KW-1133">Transmembrane helix</keyword>
<dbReference type="EMBL" id="PCYJ01000018">
    <property type="protein sequence ID" value="PIR45486.1"/>
    <property type="molecule type" value="Genomic_DNA"/>
</dbReference>
<name>A0A2H0RGH0_9BACT</name>
<evidence type="ECO:0000313" key="3">
    <source>
        <dbReference type="Proteomes" id="UP000230906"/>
    </source>
</evidence>
<dbReference type="Proteomes" id="UP000230906">
    <property type="component" value="Unassembled WGS sequence"/>
</dbReference>
<protein>
    <submittedName>
        <fullName evidence="2">Uncharacterized protein</fullName>
    </submittedName>
</protein>
<keyword evidence="1" id="KW-0812">Transmembrane</keyword>
<evidence type="ECO:0000256" key="1">
    <source>
        <dbReference type="SAM" id="Phobius"/>
    </source>
</evidence>
<feature type="transmembrane region" description="Helical" evidence="1">
    <location>
        <begin position="6"/>
        <end position="29"/>
    </location>
</feature>
<proteinExistence type="predicted"/>
<organism evidence="2 3">
    <name type="scientific">Candidatus Vogelbacteria bacterium CG10_big_fil_rev_8_21_14_0_10_50_13</name>
    <dbReference type="NCBI Taxonomy" id="1975044"/>
    <lineage>
        <taxon>Bacteria</taxon>
        <taxon>Candidatus Vogeliibacteriota</taxon>
    </lineage>
</organism>
<sequence length="223" mass="25432">MLIYDWPIATLAAILAALAGMLFFSGYLFRQARIEWRINNFLEDMAHPKITPVAGFLAFLEDFKFWDGRKFDLTGKIGRGVASERTVAKIIARFLVECPYSRHEVVAGMIDYYFSRQTSLTRRQERIEAMLDLILGNINKETGRGIRIWHSFCQLIELGILDQYQLEMPTAEAEMEVSPVYAKTFRLAKKALCPRERPVATAMTKVAAQLPAKADTSIDNQFL</sequence>
<comment type="caution">
    <text evidence="2">The sequence shown here is derived from an EMBL/GenBank/DDBJ whole genome shotgun (WGS) entry which is preliminary data.</text>
</comment>
<accession>A0A2H0RGH0</accession>
<reference evidence="2 3" key="1">
    <citation type="submission" date="2017-09" db="EMBL/GenBank/DDBJ databases">
        <title>Depth-based differentiation of microbial function through sediment-hosted aquifers and enrichment of novel symbionts in the deep terrestrial subsurface.</title>
        <authorList>
            <person name="Probst A.J."/>
            <person name="Ladd B."/>
            <person name="Jarett J.K."/>
            <person name="Geller-Mcgrath D.E."/>
            <person name="Sieber C.M."/>
            <person name="Emerson J.B."/>
            <person name="Anantharaman K."/>
            <person name="Thomas B.C."/>
            <person name="Malmstrom R."/>
            <person name="Stieglmeier M."/>
            <person name="Klingl A."/>
            <person name="Woyke T."/>
            <person name="Ryan C.M."/>
            <person name="Banfield J.F."/>
        </authorList>
    </citation>
    <scope>NUCLEOTIDE SEQUENCE [LARGE SCALE GENOMIC DNA]</scope>
    <source>
        <strain evidence="2">CG10_big_fil_rev_8_21_14_0_10_50_13</strain>
    </source>
</reference>
<evidence type="ECO:0000313" key="2">
    <source>
        <dbReference type="EMBL" id="PIR45486.1"/>
    </source>
</evidence>
<dbReference type="AlphaFoldDB" id="A0A2H0RGH0"/>